<proteinExistence type="predicted"/>
<organism evidence="2">
    <name type="scientific">viral metagenome</name>
    <dbReference type="NCBI Taxonomy" id="1070528"/>
    <lineage>
        <taxon>unclassified sequences</taxon>
        <taxon>metagenomes</taxon>
        <taxon>organismal metagenomes</taxon>
    </lineage>
</organism>
<evidence type="ECO:0000256" key="1">
    <source>
        <dbReference type="SAM" id="Phobius"/>
    </source>
</evidence>
<keyword evidence="1" id="KW-1133">Transmembrane helix</keyword>
<feature type="transmembrane region" description="Helical" evidence="1">
    <location>
        <begin position="323"/>
        <end position="344"/>
    </location>
</feature>
<protein>
    <submittedName>
        <fullName evidence="2">Uncharacterized protein</fullName>
    </submittedName>
</protein>
<sequence length="348" mass="40887">MIPVIELKYHSDLYETIETFNKYCLNNDADLVNDLDVKDTYMWNMVNYLYNFENIDGFFLKKTETENSRAFSENDANSNSTGYDYIKLDEDAIIMKQSDKSKLYLYRHYQDMSSGFFTLLIVLIVYLFIYIFIYAAGDDLKICVSGDDENINDFLRYSIYALIVYILLFVTFFSIISKKITEIYKDDTETYEYIMLMKELDILLKENKINEPDNKVIIEILKKYSKNKINGVEHVAINKKDAMYELSNAQGIKKKTDKLNIYATNDDHLIRLHNINRLAYYNSDEAKNKVKNKVADIFRFIYAYAFFLIVPIYILSISLKGNYIYLLGTIIAIIIFSVAVYNIYNTLQ</sequence>
<keyword evidence="1" id="KW-0812">Transmembrane</keyword>
<dbReference type="AlphaFoldDB" id="A0A6C0LHS7"/>
<dbReference type="EMBL" id="MN740483">
    <property type="protein sequence ID" value="QHU29231.1"/>
    <property type="molecule type" value="Genomic_DNA"/>
</dbReference>
<accession>A0A6C0LHS7</accession>
<feature type="transmembrane region" description="Helical" evidence="1">
    <location>
        <begin position="297"/>
        <end position="317"/>
    </location>
</feature>
<feature type="transmembrane region" description="Helical" evidence="1">
    <location>
        <begin position="157"/>
        <end position="176"/>
    </location>
</feature>
<evidence type="ECO:0000313" key="2">
    <source>
        <dbReference type="EMBL" id="QHU29231.1"/>
    </source>
</evidence>
<name>A0A6C0LHS7_9ZZZZ</name>
<keyword evidence="1" id="KW-0472">Membrane</keyword>
<reference evidence="2" key="1">
    <citation type="journal article" date="2020" name="Nature">
        <title>Giant virus diversity and host interactions through global metagenomics.</title>
        <authorList>
            <person name="Schulz F."/>
            <person name="Roux S."/>
            <person name="Paez-Espino D."/>
            <person name="Jungbluth S."/>
            <person name="Walsh D.A."/>
            <person name="Denef V.J."/>
            <person name="McMahon K.D."/>
            <person name="Konstantinidis K.T."/>
            <person name="Eloe-Fadrosh E.A."/>
            <person name="Kyrpides N.C."/>
            <person name="Woyke T."/>
        </authorList>
    </citation>
    <scope>NUCLEOTIDE SEQUENCE</scope>
    <source>
        <strain evidence="2">GVMAG-M-3300027804-47</strain>
    </source>
</reference>
<feature type="transmembrane region" description="Helical" evidence="1">
    <location>
        <begin position="116"/>
        <end position="137"/>
    </location>
</feature>